<dbReference type="InterPro" id="IPR025326">
    <property type="entry name" value="DUF4232"/>
</dbReference>
<evidence type="ECO:0000259" key="1">
    <source>
        <dbReference type="Pfam" id="PF14016"/>
    </source>
</evidence>
<gene>
    <name evidence="2" type="ORF">GCM10010218_41420</name>
</gene>
<comment type="caution">
    <text evidence="2">The sequence shown here is derived from an EMBL/GenBank/DDBJ whole genome shotgun (WGS) entry which is preliminary data.</text>
</comment>
<name>A0A919B6Z9_9ACTN</name>
<dbReference type="AlphaFoldDB" id="A0A919B6Z9"/>
<keyword evidence="3" id="KW-1185">Reference proteome</keyword>
<feature type="domain" description="DUF4232" evidence="1">
    <location>
        <begin position="53"/>
        <end position="184"/>
    </location>
</feature>
<reference evidence="2" key="1">
    <citation type="journal article" date="2014" name="Int. J. Syst. Evol. Microbiol.">
        <title>Complete genome sequence of Corynebacterium casei LMG S-19264T (=DSM 44701T), isolated from a smear-ripened cheese.</title>
        <authorList>
            <consortium name="US DOE Joint Genome Institute (JGI-PGF)"/>
            <person name="Walter F."/>
            <person name="Albersmeier A."/>
            <person name="Kalinowski J."/>
            <person name="Ruckert C."/>
        </authorList>
    </citation>
    <scope>NUCLEOTIDE SEQUENCE</scope>
    <source>
        <strain evidence="2">JCM 4059</strain>
    </source>
</reference>
<protein>
    <recommendedName>
        <fullName evidence="1">DUF4232 domain-containing protein</fullName>
    </recommendedName>
</protein>
<evidence type="ECO:0000313" key="3">
    <source>
        <dbReference type="Proteomes" id="UP000638313"/>
    </source>
</evidence>
<dbReference type="EMBL" id="BNBD01000008">
    <property type="protein sequence ID" value="GHF55594.1"/>
    <property type="molecule type" value="Genomic_DNA"/>
</dbReference>
<proteinExistence type="predicted"/>
<dbReference type="Proteomes" id="UP000638313">
    <property type="component" value="Unassembled WGS sequence"/>
</dbReference>
<organism evidence="2 3">
    <name type="scientific">Streptomyces mashuensis</name>
    <dbReference type="NCBI Taxonomy" id="33904"/>
    <lineage>
        <taxon>Bacteria</taxon>
        <taxon>Bacillati</taxon>
        <taxon>Actinomycetota</taxon>
        <taxon>Actinomycetes</taxon>
        <taxon>Kitasatosporales</taxon>
        <taxon>Streptomycetaceae</taxon>
        <taxon>Streptomyces</taxon>
    </lineage>
</organism>
<sequence>MHGEVPDPVRGHVMIRSALGRTAATAAAVALAAGAVLGGGGAAAAAPAGVPTCGVAGLRAALTDKGGHQAGMSHEGTVLRLTNTTGHTCALRGYPGLQLEDTRHQPVETHTTWGDTYFVQDPGRHTLYLRPGGSAEADLVWAHADAPTMVQAGYLRITPPASHDHLTVPFAKLVTNGDLSVTAFAYRIDVS</sequence>
<accession>A0A919B6Z9</accession>
<reference evidence="2" key="2">
    <citation type="submission" date="2020-09" db="EMBL/GenBank/DDBJ databases">
        <authorList>
            <person name="Sun Q."/>
            <person name="Ohkuma M."/>
        </authorList>
    </citation>
    <scope>NUCLEOTIDE SEQUENCE</scope>
    <source>
        <strain evidence="2">JCM 4059</strain>
    </source>
</reference>
<evidence type="ECO:0000313" key="2">
    <source>
        <dbReference type="EMBL" id="GHF55594.1"/>
    </source>
</evidence>
<dbReference type="Pfam" id="PF14016">
    <property type="entry name" value="DUF4232"/>
    <property type="match status" value="1"/>
</dbReference>